<dbReference type="PANTHER" id="PTHR14299:SF0">
    <property type="entry name" value="PHORBOL-12-MYRISTATE-13-ACETATE-INDUCED PROTEIN 1"/>
    <property type="match status" value="1"/>
</dbReference>
<evidence type="ECO:0008006" key="3">
    <source>
        <dbReference type="Google" id="ProtNLM"/>
    </source>
</evidence>
<keyword evidence="2" id="KW-1185">Reference proteome</keyword>
<proteinExistence type="predicted"/>
<evidence type="ECO:0000313" key="2">
    <source>
        <dbReference type="Proteomes" id="UP000694419"/>
    </source>
</evidence>
<name>A0A8C3JPH7_9CHAR</name>
<evidence type="ECO:0000313" key="1">
    <source>
        <dbReference type="Ensembl" id="ENSCPGP00000011292.1"/>
    </source>
</evidence>
<organism evidence="1 2">
    <name type="scientific">Calidris pygmaea</name>
    <name type="common">Spoon-billed sandpiper</name>
    <dbReference type="NCBI Taxonomy" id="425635"/>
    <lineage>
        <taxon>Eukaryota</taxon>
        <taxon>Metazoa</taxon>
        <taxon>Chordata</taxon>
        <taxon>Craniata</taxon>
        <taxon>Vertebrata</taxon>
        <taxon>Euteleostomi</taxon>
        <taxon>Archelosauria</taxon>
        <taxon>Archosauria</taxon>
        <taxon>Dinosauria</taxon>
        <taxon>Saurischia</taxon>
        <taxon>Theropoda</taxon>
        <taxon>Coelurosauria</taxon>
        <taxon>Aves</taxon>
        <taxon>Neognathae</taxon>
        <taxon>Neoaves</taxon>
        <taxon>Charadriiformes</taxon>
        <taxon>Scolopacidae</taxon>
        <taxon>Calidris</taxon>
    </lineage>
</organism>
<reference evidence="1" key="2">
    <citation type="submission" date="2025-09" db="UniProtKB">
        <authorList>
            <consortium name="Ensembl"/>
        </authorList>
    </citation>
    <scope>IDENTIFICATION</scope>
</reference>
<dbReference type="GO" id="GO:0043065">
    <property type="term" value="P:positive regulation of apoptotic process"/>
    <property type="evidence" value="ECO:0007669"/>
    <property type="project" value="InterPro"/>
</dbReference>
<reference evidence="1" key="1">
    <citation type="submission" date="2025-08" db="UniProtKB">
        <authorList>
            <consortium name="Ensembl"/>
        </authorList>
    </citation>
    <scope>IDENTIFICATION</scope>
</reference>
<accession>A0A8C3JPH7</accession>
<dbReference type="Pfam" id="PF15150">
    <property type="entry name" value="PMAIP1"/>
    <property type="match status" value="1"/>
</dbReference>
<dbReference type="PANTHER" id="PTHR14299">
    <property type="entry name" value="PHORBOL-12-MYRISTATE-13-ACETATE-INDUCED PROTEIN 1"/>
    <property type="match status" value="1"/>
</dbReference>
<dbReference type="AlphaFoldDB" id="A0A8C3JPH7"/>
<sequence length="54" mass="6115">MLPGRTVRKATPPAAPAEREVVAECALQLRRIGDKWDLRQKILNLLTKLFCPET</sequence>
<protein>
    <recommendedName>
        <fullName evidence="3">Phorbol-12-myristate-13-acetate-induced protein 1</fullName>
    </recommendedName>
</protein>
<dbReference type="GO" id="GO:0006974">
    <property type="term" value="P:DNA damage response"/>
    <property type="evidence" value="ECO:0007669"/>
    <property type="project" value="InterPro"/>
</dbReference>
<dbReference type="Ensembl" id="ENSCPGT00000012379.1">
    <property type="protein sequence ID" value="ENSCPGP00000011292.1"/>
    <property type="gene ID" value="ENSCPGG00000008043.1"/>
</dbReference>
<dbReference type="GO" id="GO:0001836">
    <property type="term" value="P:release of cytochrome c from mitochondria"/>
    <property type="evidence" value="ECO:0007669"/>
    <property type="project" value="InterPro"/>
</dbReference>
<dbReference type="Proteomes" id="UP000694419">
    <property type="component" value="Unplaced"/>
</dbReference>
<dbReference type="InterPro" id="IPR024140">
    <property type="entry name" value="Noxa"/>
</dbReference>